<evidence type="ECO:0000259" key="3">
    <source>
        <dbReference type="Pfam" id="PF13579"/>
    </source>
</evidence>
<dbReference type="EMBL" id="CP063989">
    <property type="protein sequence ID" value="QPL06074.1"/>
    <property type="molecule type" value="Genomic_DNA"/>
</dbReference>
<dbReference type="PANTHER" id="PTHR12526:SF510">
    <property type="entry name" value="D-INOSITOL 3-PHOSPHATE GLYCOSYLTRANSFERASE"/>
    <property type="match status" value="1"/>
</dbReference>
<evidence type="ECO:0000313" key="5">
    <source>
        <dbReference type="Proteomes" id="UP000594637"/>
    </source>
</evidence>
<dbReference type="KEGG" id="arep:ID810_03810"/>
<dbReference type="Pfam" id="PF13692">
    <property type="entry name" value="Glyco_trans_1_4"/>
    <property type="match status" value="1"/>
</dbReference>
<reference evidence="4 5" key="1">
    <citation type="submission" date="2020-11" db="EMBL/GenBank/DDBJ databases">
        <title>Actinomyces sp. ZJ750.</title>
        <authorList>
            <person name="Zhou J."/>
        </authorList>
    </citation>
    <scope>NUCLEOTIDE SEQUENCE [LARGE SCALE GENOMIC DNA]</scope>
    <source>
        <strain evidence="4 5">ZJ750</strain>
    </source>
</reference>
<dbReference type="Gene3D" id="3.40.50.2000">
    <property type="entry name" value="Glycogen Phosphorylase B"/>
    <property type="match status" value="2"/>
</dbReference>
<dbReference type="AlphaFoldDB" id="A0A7T0LLP0"/>
<dbReference type="Proteomes" id="UP000594637">
    <property type="component" value="Chromosome"/>
</dbReference>
<name>A0A7T0LLP0_9ACTO</name>
<keyword evidence="2 4" id="KW-0808">Transferase</keyword>
<dbReference type="PANTHER" id="PTHR12526">
    <property type="entry name" value="GLYCOSYLTRANSFERASE"/>
    <property type="match status" value="1"/>
</dbReference>
<gene>
    <name evidence="4" type="ORF">ID810_03810</name>
</gene>
<keyword evidence="5" id="KW-1185">Reference proteome</keyword>
<evidence type="ECO:0000256" key="2">
    <source>
        <dbReference type="ARBA" id="ARBA00022679"/>
    </source>
</evidence>
<dbReference type="GO" id="GO:0016757">
    <property type="term" value="F:glycosyltransferase activity"/>
    <property type="evidence" value="ECO:0007669"/>
    <property type="project" value="UniProtKB-KW"/>
</dbReference>
<sequence>MADLQLVKNVSLLADTAWRHLSEDPLLLAVQASRRLPSSIRGRLAAAVGVGAQGGAVRGALAEFLADRPGPARQALASAQPRSRLGRDLAAELAVQLGVGLPPGGQSSVAVRARELWAQGDLSGAVAVLEGASGARHQRARLRSELAAMSPGFRLPLLSPSPAWAGPSAKGPTRVLHVLTNSFPHTQSGYAVRSHAVLRSTRESGVGVRAVTRIGYPVTVGLVGASVRDVVDGIEYRHLLPARLAPTPVARLVQMSRLLAREVEAFRPDVLHTTTNYQNALVVRAVAESYGLPWVYEMRGVLELTWVASRPVGQQERARASERFRRLRAKETEMALQADAVVALSQVQKADLVSRGVPAAKVWVVPNAVEDAVLEAERLRPAEARRRLGLPEEGTWVGSVSSLVPYEGFEVLLRAVARCRRMGLDVRCLLVGDGVSRASLVALAADLGLGEQVCVLPGRVPPGDSLNWYQALDVFCVPRLDTEVCRMVTPIKPLAAMGLGRPVIASDLPALVEVTFAADELRFPAGDSESLSYTIASWMESVQNRQVSAVVPTWGQHGQTYAQLYEELR</sequence>
<evidence type="ECO:0000313" key="4">
    <source>
        <dbReference type="EMBL" id="QPL06074.1"/>
    </source>
</evidence>
<feature type="domain" description="Glycosyltransferase subfamily 4-like N-terminal" evidence="3">
    <location>
        <begin position="189"/>
        <end position="367"/>
    </location>
</feature>
<evidence type="ECO:0000256" key="1">
    <source>
        <dbReference type="ARBA" id="ARBA00022676"/>
    </source>
</evidence>
<keyword evidence="1" id="KW-0328">Glycosyltransferase</keyword>
<organism evidence="4 5">
    <name type="scientific">Actinomyces respiraculi</name>
    <dbReference type="NCBI Taxonomy" id="2744574"/>
    <lineage>
        <taxon>Bacteria</taxon>
        <taxon>Bacillati</taxon>
        <taxon>Actinomycetota</taxon>
        <taxon>Actinomycetes</taxon>
        <taxon>Actinomycetales</taxon>
        <taxon>Actinomycetaceae</taxon>
        <taxon>Actinomyces</taxon>
    </lineage>
</organism>
<proteinExistence type="predicted"/>
<dbReference type="Pfam" id="PF13579">
    <property type="entry name" value="Glyco_trans_4_4"/>
    <property type="match status" value="1"/>
</dbReference>
<accession>A0A7T0LLP0</accession>
<dbReference type="InterPro" id="IPR028098">
    <property type="entry name" value="Glyco_trans_4-like_N"/>
</dbReference>
<dbReference type="SUPFAM" id="SSF53756">
    <property type="entry name" value="UDP-Glycosyltransferase/glycogen phosphorylase"/>
    <property type="match status" value="1"/>
</dbReference>
<protein>
    <submittedName>
        <fullName evidence="4">Glycosyltransferase</fullName>
    </submittedName>
</protein>